<dbReference type="Proteomes" id="UP000192477">
    <property type="component" value="Unassembled WGS sequence"/>
</dbReference>
<comment type="caution">
    <text evidence="1">The sequence shown here is derived from an EMBL/GenBank/DDBJ whole genome shotgun (WGS) entry which is preliminary data.</text>
</comment>
<dbReference type="Gene3D" id="2.40.128.20">
    <property type="match status" value="1"/>
</dbReference>
<gene>
    <name evidence="1" type="ORF">BH747_07205</name>
</gene>
<dbReference type="RefSeq" id="WP_081183653.1">
    <property type="nucleotide sequence ID" value="NZ_MJEA01000006.1"/>
</dbReference>
<dbReference type="SUPFAM" id="SSF50814">
    <property type="entry name" value="Lipocalins"/>
    <property type="match status" value="1"/>
</dbReference>
<name>A0A1V8YWC0_9ENTE</name>
<proteinExistence type="predicted"/>
<evidence type="ECO:0000313" key="2">
    <source>
        <dbReference type="Proteomes" id="UP000192477"/>
    </source>
</evidence>
<sequence length="145" mass="16897">MKQSKGTPISIKLRTKVQQNGEHQDFFFDLKGQMVKIGDTLYIRYQEIQEDEKEAIPVTIKLMPDGHVQLIRAGEMRMRLKFGYRERLETTYRTPYGMLQIETFTKELHVSLKDRPTAGKVVIAYDLLMGPEKLGEYHLTLEFTA</sequence>
<organism evidence="1 2">
    <name type="scientific">Enterococcus villorum</name>
    <dbReference type="NCBI Taxonomy" id="112904"/>
    <lineage>
        <taxon>Bacteria</taxon>
        <taxon>Bacillati</taxon>
        <taxon>Bacillota</taxon>
        <taxon>Bacilli</taxon>
        <taxon>Lactobacillales</taxon>
        <taxon>Enterococcaceae</taxon>
        <taxon>Enterococcus</taxon>
    </lineage>
</organism>
<protein>
    <recommendedName>
        <fullName evidence="3">DUF1934 domain-containing protein</fullName>
    </recommendedName>
</protein>
<dbReference type="AlphaFoldDB" id="A0A1V8YWC0"/>
<evidence type="ECO:0008006" key="3">
    <source>
        <dbReference type="Google" id="ProtNLM"/>
    </source>
</evidence>
<evidence type="ECO:0000313" key="1">
    <source>
        <dbReference type="EMBL" id="OQO70212.1"/>
    </source>
</evidence>
<dbReference type="EMBL" id="MJEA01000006">
    <property type="protein sequence ID" value="OQO70212.1"/>
    <property type="molecule type" value="Genomic_DNA"/>
</dbReference>
<dbReference type="STRING" id="112904.BH747_07205"/>
<dbReference type="InterPro" id="IPR015231">
    <property type="entry name" value="DUF1934"/>
</dbReference>
<dbReference type="InterPro" id="IPR012674">
    <property type="entry name" value="Calycin"/>
</dbReference>
<dbReference type="Pfam" id="PF09148">
    <property type="entry name" value="DUF1934"/>
    <property type="match status" value="1"/>
</dbReference>
<accession>A0A1V8YWC0</accession>
<dbReference type="OrthoDB" id="2151645at2"/>
<reference evidence="1 2" key="1">
    <citation type="journal article" date="2017" name="BMC Microbiol.">
        <title>Comparative genomics of Enterococcus spp. isolated from bovine feces.</title>
        <authorList>
            <person name="Beukers A.G."/>
            <person name="Zaheer R."/>
            <person name="Goji N."/>
            <person name="Amoako K.K."/>
            <person name="Chaves A.V."/>
            <person name="Ward M.P."/>
            <person name="McAllister T.A."/>
        </authorList>
    </citation>
    <scope>NUCLEOTIDE SEQUENCE [LARGE SCALE GENOMIC DNA]</scope>
    <source>
        <strain evidence="1 2">F1129D 143</strain>
    </source>
</reference>